<dbReference type="WBParaSite" id="L893_g3584.t1">
    <property type="protein sequence ID" value="L893_g3584.t1"/>
    <property type="gene ID" value="L893_g3584"/>
</dbReference>
<feature type="transmembrane region" description="Helical" evidence="1">
    <location>
        <begin position="147"/>
        <end position="169"/>
    </location>
</feature>
<proteinExistence type="predicted"/>
<evidence type="ECO:0000313" key="3">
    <source>
        <dbReference type="WBParaSite" id="L893_g3584.t1"/>
    </source>
</evidence>
<evidence type="ECO:0000313" key="2">
    <source>
        <dbReference type="Proteomes" id="UP000095287"/>
    </source>
</evidence>
<evidence type="ECO:0000256" key="1">
    <source>
        <dbReference type="SAM" id="Phobius"/>
    </source>
</evidence>
<protein>
    <submittedName>
        <fullName evidence="3">G_PROTEIN_RECEP_F1_2 domain-containing protein</fullName>
    </submittedName>
</protein>
<dbReference type="InterPro" id="IPR053220">
    <property type="entry name" value="Nematode_rcpt-like_serp_H"/>
</dbReference>
<feature type="transmembrane region" description="Helical" evidence="1">
    <location>
        <begin position="202"/>
        <end position="223"/>
    </location>
</feature>
<dbReference type="PANTHER" id="PTHR22941:SF307">
    <property type="entry name" value="SERPENTINE RECEPTOR, CLASS H"/>
    <property type="match status" value="1"/>
</dbReference>
<dbReference type="Proteomes" id="UP000095287">
    <property type="component" value="Unplaced"/>
</dbReference>
<name>A0A1I8A9Y3_9BILA</name>
<feature type="transmembrane region" description="Helical" evidence="1">
    <location>
        <begin position="57"/>
        <end position="75"/>
    </location>
</feature>
<feature type="transmembrane region" description="Helical" evidence="1">
    <location>
        <begin position="25"/>
        <end position="45"/>
    </location>
</feature>
<feature type="transmembrane region" description="Helical" evidence="1">
    <location>
        <begin position="285"/>
        <end position="304"/>
    </location>
</feature>
<accession>A0A1I8A9Y3</accession>
<feature type="transmembrane region" description="Helical" evidence="1">
    <location>
        <begin position="244"/>
        <end position="270"/>
    </location>
</feature>
<keyword evidence="2" id="KW-1185">Reference proteome</keyword>
<sequence length="349" mass="39977">MVLFCLNKIIMATYDDRFSYAYNRILDLTAVGSIMVKPLCIYIIIKKTPKCMKTVSYFFLNELVCNLAGNLLFTLGHPLPMMPAACIRMDGLAGTVLKSEEQRLAYYLIIVFTIFHYPLCLFSTFLFRYLSLAFKSTISRFHRGWGYLICALTHLILVLFFVSLFALWWTPIRDYPKDDLPDNVENLFCFHPDGITIDLIEYLYVGWFTVGTVAIVLLAVLCVRELRLKRHLMQERTLNIQKEILKNLVIITSTAVLLGGLPVIFIVFYLCNGKLPFAREITSCLMLFVLNYGTLYAILILMLFKSYRKAAADIVGSLMSMLKRMVSLAQPSSDVSPNVVLHRVNDLKY</sequence>
<keyword evidence="1" id="KW-0472">Membrane</keyword>
<keyword evidence="1" id="KW-0812">Transmembrane</keyword>
<dbReference type="PANTHER" id="PTHR22941">
    <property type="entry name" value="SERPENTINE RECEPTOR"/>
    <property type="match status" value="1"/>
</dbReference>
<keyword evidence="1" id="KW-1133">Transmembrane helix</keyword>
<dbReference type="AlphaFoldDB" id="A0A1I8A9Y3"/>
<dbReference type="InterPro" id="IPR019422">
    <property type="entry name" value="7TM_GPCR_serpentine_rcpt_Srh"/>
</dbReference>
<dbReference type="Pfam" id="PF10318">
    <property type="entry name" value="7TM_GPCR_Srh"/>
    <property type="match status" value="1"/>
</dbReference>
<organism evidence="2 3">
    <name type="scientific">Steinernema glaseri</name>
    <dbReference type="NCBI Taxonomy" id="37863"/>
    <lineage>
        <taxon>Eukaryota</taxon>
        <taxon>Metazoa</taxon>
        <taxon>Ecdysozoa</taxon>
        <taxon>Nematoda</taxon>
        <taxon>Chromadorea</taxon>
        <taxon>Rhabditida</taxon>
        <taxon>Tylenchina</taxon>
        <taxon>Panagrolaimomorpha</taxon>
        <taxon>Strongyloidoidea</taxon>
        <taxon>Steinernematidae</taxon>
        <taxon>Steinernema</taxon>
    </lineage>
</organism>
<feature type="transmembrane region" description="Helical" evidence="1">
    <location>
        <begin position="104"/>
        <end position="127"/>
    </location>
</feature>
<reference evidence="3" key="1">
    <citation type="submission" date="2016-11" db="UniProtKB">
        <authorList>
            <consortium name="WormBaseParasite"/>
        </authorList>
    </citation>
    <scope>IDENTIFICATION</scope>
</reference>